<dbReference type="RefSeq" id="WP_078746530.1">
    <property type="nucleotide sequence ID" value="NZ_FUXG01000030.1"/>
</dbReference>
<reference evidence="2 3" key="1">
    <citation type="submission" date="2017-01" db="EMBL/GenBank/DDBJ databases">
        <title>Genome Sequencing of a Marine Spirillum, Oceanospirillum multiglobuliferum ATCC 33336, from Japan.</title>
        <authorList>
            <person name="Carney J.G."/>
            <person name="Trachtenberg A.M."/>
            <person name="Rheaume B.A."/>
            <person name="Linnane J.D."/>
            <person name="Pitts N.L."/>
            <person name="Mykles D.L."/>
            <person name="Maclea K.S."/>
        </authorList>
    </citation>
    <scope>NUCLEOTIDE SEQUENCE [LARGE SCALE GENOMIC DNA]</scope>
    <source>
        <strain evidence="2 3">ATCC 33336</strain>
    </source>
</reference>
<dbReference type="PIRSF" id="PIRSF025560">
    <property type="entry name" value="UCP025560"/>
    <property type="match status" value="1"/>
</dbReference>
<accession>A0A1T4SFA8</accession>
<proteinExistence type="predicted"/>
<organism evidence="2 3">
    <name type="scientific">Oceanospirillum multiglobuliferum</name>
    <dbReference type="NCBI Taxonomy" id="64969"/>
    <lineage>
        <taxon>Bacteria</taxon>
        <taxon>Pseudomonadati</taxon>
        <taxon>Pseudomonadota</taxon>
        <taxon>Gammaproteobacteria</taxon>
        <taxon>Oceanospirillales</taxon>
        <taxon>Oceanospirillaceae</taxon>
        <taxon>Oceanospirillum</taxon>
    </lineage>
</organism>
<dbReference type="OrthoDB" id="9798130at2"/>
<dbReference type="STRING" id="64969.SAMN02745127_03019"/>
<gene>
    <name evidence="2" type="ORF">BTE48_15025</name>
</gene>
<evidence type="ECO:0000313" key="2">
    <source>
        <dbReference type="EMBL" id="OPX54302.1"/>
    </source>
</evidence>
<feature type="chain" id="PRO_5012211000" description="DUF1318 domain-containing protein" evidence="1">
    <location>
        <begin position="24"/>
        <end position="108"/>
    </location>
</feature>
<sequence>MNLIKKLSLAALLSLTLIGNAFAVSLADAKSNGWVGERYTGYLGIVSHSEQVSGLVNEVNGKRSARYKELAINNGIALQEVESLAGKKVIEKTEAGQYIDLGNGWVKK</sequence>
<feature type="signal peptide" evidence="1">
    <location>
        <begin position="1"/>
        <end position="23"/>
    </location>
</feature>
<comment type="caution">
    <text evidence="2">The sequence shown here is derived from an EMBL/GenBank/DDBJ whole genome shotgun (WGS) entry which is preliminary data.</text>
</comment>
<dbReference type="Proteomes" id="UP000191418">
    <property type="component" value="Unassembled WGS sequence"/>
</dbReference>
<dbReference type="AlphaFoldDB" id="A0A1T4SFA8"/>
<protein>
    <recommendedName>
        <fullName evidence="4">DUF1318 domain-containing protein</fullName>
    </recommendedName>
</protein>
<dbReference type="InterPro" id="IPR008309">
    <property type="entry name" value="YdbL"/>
</dbReference>
<evidence type="ECO:0008006" key="4">
    <source>
        <dbReference type="Google" id="ProtNLM"/>
    </source>
</evidence>
<keyword evidence="3" id="KW-1185">Reference proteome</keyword>
<evidence type="ECO:0000256" key="1">
    <source>
        <dbReference type="SAM" id="SignalP"/>
    </source>
</evidence>
<name>A0A1T4SFA8_9GAMM</name>
<keyword evidence="1" id="KW-0732">Signal</keyword>
<dbReference type="EMBL" id="MTSM01000029">
    <property type="protein sequence ID" value="OPX54302.1"/>
    <property type="molecule type" value="Genomic_DNA"/>
</dbReference>
<evidence type="ECO:0000313" key="3">
    <source>
        <dbReference type="Proteomes" id="UP000191418"/>
    </source>
</evidence>
<dbReference type="Pfam" id="PF07027">
    <property type="entry name" value="DUF1318"/>
    <property type="match status" value="1"/>
</dbReference>